<keyword evidence="2" id="KW-1133">Transmembrane helix</keyword>
<gene>
    <name evidence="3" type="ORF">UT11_C0041G0003</name>
</gene>
<evidence type="ECO:0000256" key="1">
    <source>
        <dbReference type="SAM" id="MobiDB-lite"/>
    </source>
</evidence>
<feature type="compositionally biased region" description="Acidic residues" evidence="1">
    <location>
        <begin position="216"/>
        <end position="232"/>
    </location>
</feature>
<accession>A0A0G0LAK3</accession>
<protein>
    <submittedName>
        <fullName evidence="3">Uncharacterized protein</fullName>
    </submittedName>
</protein>
<dbReference type="AlphaFoldDB" id="A0A0G0LAK3"/>
<dbReference type="EMBL" id="LBVO01000041">
    <property type="protein sequence ID" value="KKQ88042.1"/>
    <property type="molecule type" value="Genomic_DNA"/>
</dbReference>
<feature type="region of interest" description="Disordered" evidence="1">
    <location>
        <begin position="173"/>
        <end position="243"/>
    </location>
</feature>
<keyword evidence="2" id="KW-0472">Membrane</keyword>
<proteinExistence type="predicted"/>
<evidence type="ECO:0000256" key="2">
    <source>
        <dbReference type="SAM" id="Phobius"/>
    </source>
</evidence>
<keyword evidence="2" id="KW-0812">Transmembrane</keyword>
<reference evidence="3 4" key="1">
    <citation type="journal article" date="2015" name="Nature">
        <title>rRNA introns, odd ribosomes, and small enigmatic genomes across a large radiation of phyla.</title>
        <authorList>
            <person name="Brown C.T."/>
            <person name="Hug L.A."/>
            <person name="Thomas B.C."/>
            <person name="Sharon I."/>
            <person name="Castelle C.J."/>
            <person name="Singh A."/>
            <person name="Wilkins M.J."/>
            <person name="Williams K.H."/>
            <person name="Banfield J.F."/>
        </authorList>
    </citation>
    <scope>NUCLEOTIDE SEQUENCE [LARGE SCALE GENOMIC DNA]</scope>
</reference>
<feature type="compositionally biased region" description="Acidic residues" evidence="1">
    <location>
        <begin position="173"/>
        <end position="184"/>
    </location>
</feature>
<name>A0A0G0LAK3_9BACT</name>
<evidence type="ECO:0000313" key="4">
    <source>
        <dbReference type="Proteomes" id="UP000033934"/>
    </source>
</evidence>
<comment type="caution">
    <text evidence="3">The sequence shown here is derived from an EMBL/GenBank/DDBJ whole genome shotgun (WGS) entry which is preliminary data.</text>
</comment>
<feature type="transmembrane region" description="Helical" evidence="2">
    <location>
        <begin position="297"/>
        <end position="315"/>
    </location>
</feature>
<sequence length="393" mass="42298">MLKRNNSPKSFKLTLTVLTIISSLWLTSAFFYSHVDKARAAVKNAGVLEISYPGPGPLFAIDNATPGMNEPRTVTVKNNGSKAHSLSIATQGSLGALAAETIIETRNTSDNSLIWSKKLTEIAAFSDSTIIVPSIGHGATKQIDIIAILPTSLDNSYQNTSTLVFDFIVGNESSDENEEDENTDDGGGGGTTDVIERITNDGDTDGETTDSTNNDTDGDADSGGENSTDTEPELTAAVGGGTEGPILRAGRGAVVGQELADDPVDTIKIADFPQGEVLGIGADNGEVLGVSCAINPWWWILLLILAVVLLIYGFFVRHRDRLWKYVPPIIASLVTYLVYLIINKDCCTSSIWCKYFWLIDLLILITYSITVSLFKIKEKKLVEDKVSLPSTTV</sequence>
<feature type="transmembrane region" description="Helical" evidence="2">
    <location>
        <begin position="354"/>
        <end position="374"/>
    </location>
</feature>
<feature type="transmembrane region" description="Helical" evidence="2">
    <location>
        <begin position="322"/>
        <end position="342"/>
    </location>
</feature>
<organism evidence="3 4">
    <name type="scientific">Berkelbacteria bacterium GW2011_GWA2_38_9</name>
    <dbReference type="NCBI Taxonomy" id="1618334"/>
    <lineage>
        <taxon>Bacteria</taxon>
        <taxon>Candidatus Berkelbacteria</taxon>
    </lineage>
</organism>
<dbReference type="Proteomes" id="UP000033934">
    <property type="component" value="Unassembled WGS sequence"/>
</dbReference>
<evidence type="ECO:0000313" key="3">
    <source>
        <dbReference type="EMBL" id="KKQ88042.1"/>
    </source>
</evidence>